<keyword evidence="3" id="KW-1185">Reference proteome</keyword>
<dbReference type="Proteomes" id="UP000024635">
    <property type="component" value="Unassembled WGS sequence"/>
</dbReference>
<dbReference type="EMBL" id="JARK01001341">
    <property type="protein sequence ID" value="EYC30054.1"/>
    <property type="molecule type" value="Genomic_DNA"/>
</dbReference>
<proteinExistence type="predicted"/>
<feature type="compositionally biased region" description="Basic and acidic residues" evidence="1">
    <location>
        <begin position="51"/>
        <end position="60"/>
    </location>
</feature>
<gene>
    <name evidence="2" type="primary">Acey_s0005.g2422</name>
    <name evidence="2" type="ORF">Y032_0005g2422</name>
</gene>
<dbReference type="AlphaFoldDB" id="A0A016VR92"/>
<comment type="caution">
    <text evidence="2">The sequence shown here is derived from an EMBL/GenBank/DDBJ whole genome shotgun (WGS) entry which is preliminary data.</text>
</comment>
<name>A0A016VR92_9BILA</name>
<feature type="region of interest" description="Disordered" evidence="1">
    <location>
        <begin position="51"/>
        <end position="74"/>
    </location>
</feature>
<protein>
    <submittedName>
        <fullName evidence="2">Uncharacterized protein</fullName>
    </submittedName>
</protein>
<evidence type="ECO:0000313" key="2">
    <source>
        <dbReference type="EMBL" id="EYC30054.1"/>
    </source>
</evidence>
<organism evidence="2 3">
    <name type="scientific">Ancylostoma ceylanicum</name>
    <dbReference type="NCBI Taxonomy" id="53326"/>
    <lineage>
        <taxon>Eukaryota</taxon>
        <taxon>Metazoa</taxon>
        <taxon>Ecdysozoa</taxon>
        <taxon>Nematoda</taxon>
        <taxon>Chromadorea</taxon>
        <taxon>Rhabditida</taxon>
        <taxon>Rhabditina</taxon>
        <taxon>Rhabditomorpha</taxon>
        <taxon>Strongyloidea</taxon>
        <taxon>Ancylostomatidae</taxon>
        <taxon>Ancylostomatinae</taxon>
        <taxon>Ancylostoma</taxon>
    </lineage>
</organism>
<reference evidence="3" key="1">
    <citation type="journal article" date="2015" name="Nat. Genet.">
        <title>The genome and transcriptome of the zoonotic hookworm Ancylostoma ceylanicum identify infection-specific gene families.</title>
        <authorList>
            <person name="Schwarz E.M."/>
            <person name="Hu Y."/>
            <person name="Antoshechkin I."/>
            <person name="Miller M.M."/>
            <person name="Sternberg P.W."/>
            <person name="Aroian R.V."/>
        </authorList>
    </citation>
    <scope>NUCLEOTIDE SEQUENCE</scope>
    <source>
        <strain evidence="3">HY135</strain>
    </source>
</reference>
<evidence type="ECO:0000256" key="1">
    <source>
        <dbReference type="SAM" id="MobiDB-lite"/>
    </source>
</evidence>
<sequence>MKIKRNGSFQKCYFYTLRSLRNIERTRKRFCDSRSTNNNGFTCCITRRIHGSDCRDHGSDTSDYDYSVDQKTLA</sequence>
<accession>A0A016VR92</accession>
<evidence type="ECO:0000313" key="3">
    <source>
        <dbReference type="Proteomes" id="UP000024635"/>
    </source>
</evidence>